<comment type="caution">
    <text evidence="1">The sequence shown here is derived from an EMBL/GenBank/DDBJ whole genome shotgun (WGS) entry which is preliminary data.</text>
</comment>
<name>A0A1Y2C5I2_9FUNG</name>
<evidence type="ECO:0000313" key="1">
    <source>
        <dbReference type="EMBL" id="ORY42300.1"/>
    </source>
</evidence>
<dbReference type="AlphaFoldDB" id="A0A1Y2C5I2"/>
<evidence type="ECO:0000313" key="2">
    <source>
        <dbReference type="Proteomes" id="UP000193642"/>
    </source>
</evidence>
<protein>
    <submittedName>
        <fullName evidence="1">Uncharacterized protein</fullName>
    </submittedName>
</protein>
<sequence>MSPDHFLLEAQSLFHPLSNPHRSRAALPADLARAFGGFKSSLRKYLGSKGMRGLDARRHFLRLSRRYGRQRVVSSPVIEPSVAHQSQQQLKDSFYTPDLKPAQPTFCDMLSTCTPHLDKVSWLWDINQNTNQTQGESMTRNWK</sequence>
<organism evidence="1 2">
    <name type="scientific">Rhizoclosmatium globosum</name>
    <dbReference type="NCBI Taxonomy" id="329046"/>
    <lineage>
        <taxon>Eukaryota</taxon>
        <taxon>Fungi</taxon>
        <taxon>Fungi incertae sedis</taxon>
        <taxon>Chytridiomycota</taxon>
        <taxon>Chytridiomycota incertae sedis</taxon>
        <taxon>Chytridiomycetes</taxon>
        <taxon>Chytridiales</taxon>
        <taxon>Chytriomycetaceae</taxon>
        <taxon>Rhizoclosmatium</taxon>
    </lineage>
</organism>
<accession>A0A1Y2C5I2</accession>
<gene>
    <name evidence="1" type="ORF">BCR33DRAFT_767171</name>
</gene>
<keyword evidence="2" id="KW-1185">Reference proteome</keyword>
<reference evidence="1 2" key="1">
    <citation type="submission" date="2016-07" db="EMBL/GenBank/DDBJ databases">
        <title>Pervasive Adenine N6-methylation of Active Genes in Fungi.</title>
        <authorList>
            <consortium name="DOE Joint Genome Institute"/>
            <person name="Mondo S.J."/>
            <person name="Dannebaum R.O."/>
            <person name="Kuo R.C."/>
            <person name="Labutti K."/>
            <person name="Haridas S."/>
            <person name="Kuo A."/>
            <person name="Salamov A."/>
            <person name="Ahrendt S.R."/>
            <person name="Lipzen A."/>
            <person name="Sullivan W."/>
            <person name="Andreopoulos W.B."/>
            <person name="Clum A."/>
            <person name="Lindquist E."/>
            <person name="Daum C."/>
            <person name="Ramamoorthy G.K."/>
            <person name="Gryganskyi A."/>
            <person name="Culley D."/>
            <person name="Magnuson J.K."/>
            <person name="James T.Y."/>
            <person name="O'Malley M.A."/>
            <person name="Stajich J.E."/>
            <person name="Spatafora J.W."/>
            <person name="Visel A."/>
            <person name="Grigoriev I.V."/>
        </authorList>
    </citation>
    <scope>NUCLEOTIDE SEQUENCE [LARGE SCALE GENOMIC DNA]</scope>
    <source>
        <strain evidence="1 2">JEL800</strain>
    </source>
</reference>
<dbReference type="EMBL" id="MCGO01000029">
    <property type="protein sequence ID" value="ORY42300.1"/>
    <property type="molecule type" value="Genomic_DNA"/>
</dbReference>
<proteinExistence type="predicted"/>
<dbReference type="Proteomes" id="UP000193642">
    <property type="component" value="Unassembled WGS sequence"/>
</dbReference>